<dbReference type="EMBL" id="JBICBT010000359">
    <property type="protein sequence ID" value="KAL3116322.1"/>
    <property type="molecule type" value="Genomic_DNA"/>
</dbReference>
<dbReference type="Pfam" id="PF12796">
    <property type="entry name" value="Ank_2"/>
    <property type="match status" value="2"/>
</dbReference>
<keyword evidence="1" id="KW-0677">Repeat</keyword>
<feature type="repeat" description="ANK" evidence="3">
    <location>
        <begin position="185"/>
        <end position="217"/>
    </location>
</feature>
<feature type="repeat" description="ANK" evidence="3">
    <location>
        <begin position="319"/>
        <end position="351"/>
    </location>
</feature>
<evidence type="ECO:0000313" key="7">
    <source>
        <dbReference type="Proteomes" id="UP001620626"/>
    </source>
</evidence>
<gene>
    <name evidence="6" type="ORF">niasHT_002405</name>
</gene>
<organism evidence="6 7">
    <name type="scientific">Heterodera trifolii</name>
    <dbReference type="NCBI Taxonomy" id="157864"/>
    <lineage>
        <taxon>Eukaryota</taxon>
        <taxon>Metazoa</taxon>
        <taxon>Ecdysozoa</taxon>
        <taxon>Nematoda</taxon>
        <taxon>Chromadorea</taxon>
        <taxon>Rhabditida</taxon>
        <taxon>Tylenchina</taxon>
        <taxon>Tylenchomorpha</taxon>
        <taxon>Tylenchoidea</taxon>
        <taxon>Heteroderidae</taxon>
        <taxon>Heteroderinae</taxon>
        <taxon>Heterodera</taxon>
    </lineage>
</organism>
<evidence type="ECO:0000256" key="2">
    <source>
        <dbReference type="ARBA" id="ARBA00023043"/>
    </source>
</evidence>
<dbReference type="InterPro" id="IPR036770">
    <property type="entry name" value="Ankyrin_rpt-contain_sf"/>
</dbReference>
<dbReference type="PANTHER" id="PTHR24171:SF9">
    <property type="entry name" value="ANKYRIN REPEAT DOMAIN-CONTAINING PROTEIN 39"/>
    <property type="match status" value="1"/>
</dbReference>
<keyword evidence="5" id="KW-0472">Membrane</keyword>
<dbReference type="SUPFAM" id="SSF48403">
    <property type="entry name" value="Ankyrin repeat"/>
    <property type="match status" value="1"/>
</dbReference>
<evidence type="ECO:0000256" key="4">
    <source>
        <dbReference type="SAM" id="MobiDB-lite"/>
    </source>
</evidence>
<feature type="repeat" description="ANK" evidence="3">
    <location>
        <begin position="352"/>
        <end position="384"/>
    </location>
</feature>
<dbReference type="InterPro" id="IPR002110">
    <property type="entry name" value="Ankyrin_rpt"/>
</dbReference>
<proteinExistence type="predicted"/>
<dbReference type="PANTHER" id="PTHR24171">
    <property type="entry name" value="ANKYRIN REPEAT DOMAIN-CONTAINING PROTEIN 39-RELATED"/>
    <property type="match status" value="1"/>
</dbReference>
<name>A0ABD2LN49_9BILA</name>
<evidence type="ECO:0000256" key="5">
    <source>
        <dbReference type="SAM" id="Phobius"/>
    </source>
</evidence>
<dbReference type="Proteomes" id="UP001620626">
    <property type="component" value="Unassembled WGS sequence"/>
</dbReference>
<dbReference type="SMART" id="SM00248">
    <property type="entry name" value="ANK"/>
    <property type="match status" value="7"/>
</dbReference>
<feature type="region of interest" description="Disordered" evidence="4">
    <location>
        <begin position="409"/>
        <end position="429"/>
    </location>
</feature>
<keyword evidence="5" id="KW-1133">Transmembrane helix</keyword>
<dbReference type="AlphaFoldDB" id="A0ABD2LN49"/>
<comment type="caution">
    <text evidence="6">The sequence shown here is derived from an EMBL/GenBank/DDBJ whole genome shotgun (WGS) entry which is preliminary data.</text>
</comment>
<feature type="repeat" description="ANK" evidence="3">
    <location>
        <begin position="145"/>
        <end position="173"/>
    </location>
</feature>
<feature type="repeat" description="ANK" evidence="3">
    <location>
        <begin position="251"/>
        <end position="283"/>
    </location>
</feature>
<feature type="transmembrane region" description="Helical" evidence="5">
    <location>
        <begin position="47"/>
        <end position="68"/>
    </location>
</feature>
<evidence type="ECO:0000256" key="1">
    <source>
        <dbReference type="ARBA" id="ARBA00022737"/>
    </source>
</evidence>
<keyword evidence="7" id="KW-1185">Reference proteome</keyword>
<dbReference type="Pfam" id="PF13637">
    <property type="entry name" value="Ank_4"/>
    <property type="match status" value="1"/>
</dbReference>
<dbReference type="PROSITE" id="PS50297">
    <property type="entry name" value="ANK_REP_REGION"/>
    <property type="match status" value="6"/>
</dbReference>
<sequence>MEDEDAMKWRKMKVRNAFICPALRVRSQKLDKMTRNAKKGMLGHIKALRTFIFLHFIVTSSSIFAIIYNCAYSSSLFNCAYSHDTEHPTAVADVDNFETLTLRFFDLINDGNIQQLRVLIDSLDADELNILLRWTVDPVERDNTRSRSALWSAFLRQHTEIVDLLLEKGADPNEPVAGQENNINTNMTPLFLAVRHANLPLCRVLVARGANVDLGTDFATTPLMIACKRSQLEIVTFLVENGANINLQNGDGATALMYACSKGNVDIVRLLLSHGANVELTDFEGYFLLTDAAFGGSLEVCRLLVEEWAADVNQQTIQERYTALIFAASRGHLAIVNFLVEHGADLQHVDVDGHSALMWAVKKGKIEMARHLVAIGADINQRNMEGKRAQDFAEESGNAEMVAIFRTTAPDNGRRHAAEGTDGQQNEQQQINVSALRPIRTEFGTAHCTRWAKPSDREQNSLQNGLWMGYMTIHRRRFADGQFADKTFRRPTIRR</sequence>
<evidence type="ECO:0000313" key="6">
    <source>
        <dbReference type="EMBL" id="KAL3116322.1"/>
    </source>
</evidence>
<protein>
    <recommendedName>
        <fullName evidence="8">Ankyrin repeat protein</fullName>
    </recommendedName>
</protein>
<dbReference type="Gene3D" id="1.25.40.20">
    <property type="entry name" value="Ankyrin repeat-containing domain"/>
    <property type="match status" value="1"/>
</dbReference>
<keyword evidence="2 3" id="KW-0040">ANK repeat</keyword>
<reference evidence="6 7" key="1">
    <citation type="submission" date="2024-10" db="EMBL/GenBank/DDBJ databases">
        <authorList>
            <person name="Kim D."/>
        </authorList>
    </citation>
    <scope>NUCLEOTIDE SEQUENCE [LARGE SCALE GENOMIC DNA]</scope>
    <source>
        <strain evidence="6">BH-2024</strain>
    </source>
</reference>
<feature type="repeat" description="ANK" evidence="3">
    <location>
        <begin position="218"/>
        <end position="250"/>
    </location>
</feature>
<dbReference type="PROSITE" id="PS50088">
    <property type="entry name" value="ANK_REPEAT"/>
    <property type="match status" value="6"/>
</dbReference>
<evidence type="ECO:0000256" key="3">
    <source>
        <dbReference type="PROSITE-ProRule" id="PRU00023"/>
    </source>
</evidence>
<evidence type="ECO:0008006" key="8">
    <source>
        <dbReference type="Google" id="ProtNLM"/>
    </source>
</evidence>
<accession>A0ABD2LN49</accession>
<keyword evidence="5" id="KW-0812">Transmembrane</keyword>